<reference evidence="1 2" key="1">
    <citation type="journal article" date="2013" name="Mar. Genomics">
        <title>Expression of sulfatases in Rhodopirellula baltica and the diversity of sulfatases in the genus Rhodopirellula.</title>
        <authorList>
            <person name="Wegner C.E."/>
            <person name="Richter-Heitmann T."/>
            <person name="Klindworth A."/>
            <person name="Klockow C."/>
            <person name="Richter M."/>
            <person name="Achstetter T."/>
            <person name="Glockner F.O."/>
            <person name="Harder J."/>
        </authorList>
    </citation>
    <scope>NUCLEOTIDE SEQUENCE [LARGE SCALE GENOMIC DNA]</scope>
    <source>
        <strain evidence="1 2">SWK14</strain>
    </source>
</reference>
<dbReference type="Proteomes" id="UP000010959">
    <property type="component" value="Unassembled WGS sequence"/>
</dbReference>
<evidence type="ECO:0000313" key="2">
    <source>
        <dbReference type="Proteomes" id="UP000010959"/>
    </source>
</evidence>
<gene>
    <name evidence="1" type="ORF">RBSWK_00083</name>
</gene>
<protein>
    <submittedName>
        <fullName evidence="1">Uncharacterized protein</fullName>
    </submittedName>
</protein>
<organism evidence="1 2">
    <name type="scientific">Rhodopirellula baltica SWK14</name>
    <dbReference type="NCBI Taxonomy" id="993516"/>
    <lineage>
        <taxon>Bacteria</taxon>
        <taxon>Pseudomonadati</taxon>
        <taxon>Planctomycetota</taxon>
        <taxon>Planctomycetia</taxon>
        <taxon>Pirellulales</taxon>
        <taxon>Pirellulaceae</taxon>
        <taxon>Rhodopirellula</taxon>
    </lineage>
</organism>
<accession>L7CP31</accession>
<proteinExistence type="predicted"/>
<comment type="caution">
    <text evidence="1">The sequence shown here is derived from an EMBL/GenBank/DDBJ whole genome shotgun (WGS) entry which is preliminary data.</text>
</comment>
<dbReference type="PATRIC" id="fig|993516.3.peg.89"/>
<dbReference type="EMBL" id="AMWG01000001">
    <property type="protein sequence ID" value="ELP36019.1"/>
    <property type="molecule type" value="Genomic_DNA"/>
</dbReference>
<evidence type="ECO:0000313" key="1">
    <source>
        <dbReference type="EMBL" id="ELP36019.1"/>
    </source>
</evidence>
<sequence length="46" mass="5215">MLRANSKVGKSVVTKVERMRESLIEGEPFKKLSVNSANHSSQINWQ</sequence>
<dbReference type="AlphaFoldDB" id="L7CP31"/>
<name>L7CP31_RHOBT</name>